<organism evidence="5 6">
    <name type="scientific">Roseomonas genomospecies 6</name>
    <dbReference type="NCBI Taxonomy" id="214106"/>
    <lineage>
        <taxon>Bacteria</taxon>
        <taxon>Pseudomonadati</taxon>
        <taxon>Pseudomonadota</taxon>
        <taxon>Alphaproteobacteria</taxon>
        <taxon>Acetobacterales</taxon>
        <taxon>Roseomonadaceae</taxon>
        <taxon>Roseomonas</taxon>
    </lineage>
</organism>
<evidence type="ECO:0000256" key="3">
    <source>
        <dbReference type="ARBA" id="ARBA00022490"/>
    </source>
</evidence>
<dbReference type="InterPro" id="IPR002545">
    <property type="entry name" value="CheW-lke_dom"/>
</dbReference>
<keyword evidence="6" id="KW-1185">Reference proteome</keyword>
<dbReference type="RefSeq" id="WP_149469333.1">
    <property type="nucleotide sequence ID" value="NZ_QOKW01000008.1"/>
</dbReference>
<dbReference type="Gene3D" id="2.40.50.180">
    <property type="entry name" value="CheA-289, Domain 4"/>
    <property type="match status" value="3"/>
</dbReference>
<dbReference type="SUPFAM" id="SSF50341">
    <property type="entry name" value="CheW-like"/>
    <property type="match status" value="3"/>
</dbReference>
<dbReference type="PANTHER" id="PTHR22617:SF45">
    <property type="entry name" value="CHEMOTAXIS PROTEIN CHEW"/>
    <property type="match status" value="1"/>
</dbReference>
<dbReference type="InterPro" id="IPR039315">
    <property type="entry name" value="CheW"/>
</dbReference>
<accession>A0A9W7NJS3</accession>
<comment type="subcellular location">
    <subcellularLocation>
        <location evidence="1">Cytoplasm</location>
    </subcellularLocation>
</comment>
<protein>
    <recommendedName>
        <fullName evidence="2">Chemotaxis protein CheW</fullName>
    </recommendedName>
</protein>
<feature type="domain" description="CheW-like" evidence="4">
    <location>
        <begin position="188"/>
        <end position="331"/>
    </location>
</feature>
<dbReference type="GO" id="GO:0005829">
    <property type="term" value="C:cytosol"/>
    <property type="evidence" value="ECO:0007669"/>
    <property type="project" value="TreeGrafter"/>
</dbReference>
<dbReference type="GO" id="GO:0007165">
    <property type="term" value="P:signal transduction"/>
    <property type="evidence" value="ECO:0007669"/>
    <property type="project" value="InterPro"/>
</dbReference>
<evidence type="ECO:0000256" key="2">
    <source>
        <dbReference type="ARBA" id="ARBA00021483"/>
    </source>
</evidence>
<comment type="caution">
    <text evidence="5">The sequence shown here is derived from an EMBL/GenBank/DDBJ whole genome shotgun (WGS) entry which is preliminary data.</text>
</comment>
<dbReference type="EMBL" id="QOKW01000008">
    <property type="protein sequence ID" value="KAA0680759.1"/>
    <property type="molecule type" value="Genomic_DNA"/>
</dbReference>
<dbReference type="InterPro" id="IPR036061">
    <property type="entry name" value="CheW-like_dom_sf"/>
</dbReference>
<dbReference type="OrthoDB" id="3291462at2"/>
<dbReference type="AlphaFoldDB" id="A0A9W7NJS3"/>
<keyword evidence="3" id="KW-0963">Cytoplasm</keyword>
<dbReference type="Gene3D" id="2.30.30.40">
    <property type="entry name" value="SH3 Domains"/>
    <property type="match status" value="3"/>
</dbReference>
<dbReference type="Proteomes" id="UP000480854">
    <property type="component" value="Unassembled WGS sequence"/>
</dbReference>
<proteinExistence type="predicted"/>
<evidence type="ECO:0000256" key="1">
    <source>
        <dbReference type="ARBA" id="ARBA00004496"/>
    </source>
</evidence>
<dbReference type="PROSITE" id="PS50851">
    <property type="entry name" value="CHEW"/>
    <property type="match status" value="3"/>
</dbReference>
<evidence type="ECO:0000259" key="4">
    <source>
        <dbReference type="PROSITE" id="PS50851"/>
    </source>
</evidence>
<feature type="domain" description="CheW-like" evidence="4">
    <location>
        <begin position="17"/>
        <end position="158"/>
    </location>
</feature>
<gene>
    <name evidence="5" type="ORF">DS843_13065</name>
</gene>
<dbReference type="GO" id="GO:0006935">
    <property type="term" value="P:chemotaxis"/>
    <property type="evidence" value="ECO:0007669"/>
    <property type="project" value="InterPro"/>
</dbReference>
<sequence>MTINTAATADTGPAGDTRQYVTFYVKDEMFAVPLAEVQEIIRMPPVVGVPKSPASLEGLANLRGTVMSVTSLRRIFQFEDRPHDDSTRVVVLNQGVPVGFVVDRMAAVVTVDPGQIEPAETIQATVETDLLRGMIKGVNGHAMIMIIDPQRLIQRENGGENAVRSRAARVTAAGDLGRAQADGAVSDELQLVSFEVARQEYALGIESVQEIVQVPDLISRIPRTDAYVLGVMTLRNRLLPLVSLRAMFRLPETPLDERSKIVVVPLDERNSVGVVMDTVREVLRVRKDVVDPLPAMLGDGRGEIQSICRLNNGRRLVSILSAEQLFHHDAVRSALAAVRDQEGTEMADDTFTRSVLADEEEQFVVFRLGNEEYGAPIASVNEIVRVPEELTRVPKTAAFIEGVVNLRGSVLPVIDQRRRFDLPDVERNDRQRIMVFTIAGKRTGFIVDSVSEVLKIPRSAIGPTPSMSEEQTRLIGRVANLEKSKRMILLLDVDNLLDTAEVAAVGEYAGEAA</sequence>
<evidence type="ECO:0000313" key="6">
    <source>
        <dbReference type="Proteomes" id="UP000480854"/>
    </source>
</evidence>
<evidence type="ECO:0000313" key="5">
    <source>
        <dbReference type="EMBL" id="KAA0680759.1"/>
    </source>
</evidence>
<dbReference type="SMART" id="SM00260">
    <property type="entry name" value="CheW"/>
    <property type="match status" value="3"/>
</dbReference>
<feature type="domain" description="CheW-like" evidence="4">
    <location>
        <begin position="360"/>
        <end position="502"/>
    </location>
</feature>
<name>A0A9W7NJS3_9PROT</name>
<reference evidence="5 6" key="1">
    <citation type="submission" date="2018-07" db="EMBL/GenBank/DDBJ databases">
        <title>Genome sequence of Azospirillum sp. ATCC 49961.</title>
        <authorList>
            <person name="Sant'Anna F.H."/>
            <person name="Baldani J.I."/>
            <person name="Zilli J.E."/>
            <person name="Reis V.M."/>
            <person name="Hartmann A."/>
            <person name="Cruz L."/>
            <person name="de Souza E.M."/>
            <person name="de Oliveira Pedrosa F."/>
            <person name="Passaglia L.M.P."/>
        </authorList>
    </citation>
    <scope>NUCLEOTIDE SEQUENCE [LARGE SCALE GENOMIC DNA]</scope>
    <source>
        <strain evidence="5 6">ATCC 49961</strain>
    </source>
</reference>
<dbReference type="PANTHER" id="PTHR22617">
    <property type="entry name" value="CHEMOTAXIS SENSOR HISTIDINE KINASE-RELATED"/>
    <property type="match status" value="1"/>
</dbReference>
<dbReference type="Pfam" id="PF01584">
    <property type="entry name" value="CheW"/>
    <property type="match status" value="3"/>
</dbReference>